<keyword evidence="3" id="KW-0479">Metal-binding</keyword>
<feature type="binding site" evidence="3">
    <location>
        <position position="153"/>
    </location>
    <ligand>
        <name>a divalent metal cation</name>
        <dbReference type="ChEBI" id="CHEBI:60240"/>
    </ligand>
</feature>
<dbReference type="GO" id="GO:0019853">
    <property type="term" value="P:L-ascorbic acid biosynthetic process"/>
    <property type="evidence" value="ECO:0007669"/>
    <property type="project" value="TreeGrafter"/>
</dbReference>
<accession>A0A060DUT2</accession>
<geneLocation type="plasmid" evidence="5 6">
    <name>AbAZ39_p4</name>
</geneLocation>
<evidence type="ECO:0000313" key="5">
    <source>
        <dbReference type="EMBL" id="AIB16400.1"/>
    </source>
</evidence>
<feature type="binding site" evidence="3">
    <location>
        <position position="17"/>
    </location>
    <ligand>
        <name>a divalent metal cation</name>
        <dbReference type="ChEBI" id="CHEBI:60240"/>
    </ligand>
</feature>
<dbReference type="PANTHER" id="PTHR10907">
    <property type="entry name" value="REGUCALCIN"/>
    <property type="match status" value="1"/>
</dbReference>
<comment type="cofactor">
    <cofactor evidence="3">
        <name>Zn(2+)</name>
        <dbReference type="ChEBI" id="CHEBI:29105"/>
    </cofactor>
    <text evidence="3">Binds 1 divalent metal cation per subunit.</text>
</comment>
<dbReference type="Gene3D" id="2.120.10.30">
    <property type="entry name" value="TolB, C-terminal domain"/>
    <property type="match status" value="1"/>
</dbReference>
<dbReference type="PRINTS" id="PR01790">
    <property type="entry name" value="SMP30FAMILY"/>
</dbReference>
<dbReference type="PANTHER" id="PTHR10907:SF47">
    <property type="entry name" value="REGUCALCIN"/>
    <property type="match status" value="1"/>
</dbReference>
<organism evidence="5 6">
    <name type="scientific">Azospirillum argentinense</name>
    <dbReference type="NCBI Taxonomy" id="2970906"/>
    <lineage>
        <taxon>Bacteria</taxon>
        <taxon>Pseudomonadati</taxon>
        <taxon>Pseudomonadota</taxon>
        <taxon>Alphaproteobacteria</taxon>
        <taxon>Rhodospirillales</taxon>
        <taxon>Azospirillaceae</taxon>
        <taxon>Azospirillum</taxon>
    </lineage>
</organism>
<name>A0A060DUT2_9PROT</name>
<evidence type="ECO:0000259" key="4">
    <source>
        <dbReference type="Pfam" id="PF08450"/>
    </source>
</evidence>
<comment type="similarity">
    <text evidence="1">Belongs to the SMP-30/CGR1 family.</text>
</comment>
<dbReference type="InterPro" id="IPR013658">
    <property type="entry name" value="SGL"/>
</dbReference>
<dbReference type="EMBL" id="CP007797">
    <property type="protein sequence ID" value="AIB16400.1"/>
    <property type="molecule type" value="Genomic_DNA"/>
</dbReference>
<dbReference type="GO" id="GO:0005509">
    <property type="term" value="F:calcium ion binding"/>
    <property type="evidence" value="ECO:0007669"/>
    <property type="project" value="TreeGrafter"/>
</dbReference>
<dbReference type="AlphaFoldDB" id="A0A060DUT2"/>
<dbReference type="RefSeq" id="WP_040138173.1">
    <property type="nucleotide sequence ID" value="NZ_CP007797.1"/>
</dbReference>
<dbReference type="InterPro" id="IPR011042">
    <property type="entry name" value="6-blade_b-propeller_TolB-like"/>
</dbReference>
<feature type="domain" description="SMP-30/Gluconolactonase/LRE-like region" evidence="4">
    <location>
        <begin position="15"/>
        <end position="260"/>
    </location>
</feature>
<protein>
    <submittedName>
        <fullName evidence="5">Gluconolaconase</fullName>
    </submittedName>
</protein>
<evidence type="ECO:0000256" key="3">
    <source>
        <dbReference type="PIRSR" id="PIRSR605511-2"/>
    </source>
</evidence>
<reference evidence="5 6" key="1">
    <citation type="journal article" date="2014" name="Genome Announc.">
        <title>Complete Genome Sequence of the Model Rhizosphere Strain Azospirillum brasilense Az39, Successfully Applied in Agriculture.</title>
        <authorList>
            <person name="Rivera D."/>
            <person name="Revale S."/>
            <person name="Molina R."/>
            <person name="Gualpa J."/>
            <person name="Puente M."/>
            <person name="Maroniche G."/>
            <person name="Paris G."/>
            <person name="Baker D."/>
            <person name="Clavijo B."/>
            <person name="McLay K."/>
            <person name="Spaepen S."/>
            <person name="Perticari A."/>
            <person name="Vazquez M."/>
            <person name="Wisniewski-Dye F."/>
            <person name="Watkins C."/>
            <person name="Martinez-Abarca F."/>
            <person name="Vanderleyden J."/>
            <person name="Cassan F."/>
        </authorList>
    </citation>
    <scope>NUCLEOTIDE SEQUENCE [LARGE SCALE GENOMIC DNA]</scope>
    <source>
        <strain evidence="5 6">Az39</strain>
        <plasmid evidence="5">AbAZ39_p4</plasmid>
    </source>
</reference>
<feature type="binding site" evidence="3">
    <location>
        <position position="202"/>
    </location>
    <ligand>
        <name>a divalent metal cation</name>
        <dbReference type="ChEBI" id="CHEBI:60240"/>
    </ligand>
</feature>
<keyword evidence="5" id="KW-0614">Plasmid</keyword>
<dbReference type="Proteomes" id="UP000027186">
    <property type="component" value="Plasmid AbAZ39_p4"/>
</dbReference>
<proteinExistence type="inferred from homology"/>
<evidence type="ECO:0000256" key="2">
    <source>
        <dbReference type="PIRSR" id="PIRSR605511-1"/>
    </source>
</evidence>
<evidence type="ECO:0000256" key="1">
    <source>
        <dbReference type="ARBA" id="ARBA00008853"/>
    </source>
</evidence>
<dbReference type="GO" id="GO:0004341">
    <property type="term" value="F:gluconolactonase activity"/>
    <property type="evidence" value="ECO:0007669"/>
    <property type="project" value="TreeGrafter"/>
</dbReference>
<sequence length="299" mass="31966">MPQEVRCVWPARALLGEGPLWSPGQGAVFFVDIHGSRILRHGLDDGSRTDWALEDAACWLVECVDGDGFIAGLRSRRVVRLRLEPGRAVIAGELTRIDPDRPGNRLNDAKADAQGRLWIGSMDDGEEAPSGAFHRLDPDGAIVRVDEGYTVANGPALSPDGRTLYHTDSAARTIHAFDLDGAGRLSGKRAHIRFAEADGYPDGMTCDAEGGLWVAHWDGGRVSRFRPDGTLDRAIALPVSRVTSCVFAGPALDRLFVTTAAHGIGRDGRPDEPLAGALFECDPGGVRGLPPGRFGHPPG</sequence>
<dbReference type="SUPFAM" id="SSF63829">
    <property type="entry name" value="Calcium-dependent phosphotriesterase"/>
    <property type="match status" value="1"/>
</dbReference>
<keyword evidence="3" id="KW-0862">Zinc</keyword>
<dbReference type="Pfam" id="PF08450">
    <property type="entry name" value="SGL"/>
    <property type="match status" value="1"/>
</dbReference>
<dbReference type="KEGG" id="abq:ABAZ39_31600"/>
<feature type="binding site" evidence="3">
    <location>
        <position position="107"/>
    </location>
    <ligand>
        <name>substrate</name>
    </ligand>
</feature>
<dbReference type="InterPro" id="IPR005511">
    <property type="entry name" value="SMP-30"/>
</dbReference>
<evidence type="ECO:0000313" key="6">
    <source>
        <dbReference type="Proteomes" id="UP000027186"/>
    </source>
</evidence>
<feature type="binding site" evidence="3">
    <location>
        <position position="105"/>
    </location>
    <ligand>
        <name>substrate</name>
    </ligand>
</feature>
<feature type="active site" description="Proton donor/acceptor" evidence="2">
    <location>
        <position position="202"/>
    </location>
</feature>
<gene>
    <name evidence="5" type="ORF">ABAZ39_31600</name>
</gene>